<accession>A0A2P2JTB6</accession>
<dbReference type="AlphaFoldDB" id="A0A2P2JTB6"/>
<reference evidence="1" key="1">
    <citation type="submission" date="2018-02" db="EMBL/GenBank/DDBJ databases">
        <title>Rhizophora mucronata_Transcriptome.</title>
        <authorList>
            <person name="Meera S.P."/>
            <person name="Sreeshan A."/>
            <person name="Augustine A."/>
        </authorList>
    </citation>
    <scope>NUCLEOTIDE SEQUENCE</scope>
    <source>
        <tissue evidence="1">Leaf</tissue>
    </source>
</reference>
<sequence>MPLPAKLNYNYSSTVSKQAPLNLLIINTLFGWSDFNSGVSCALSYSPKAKKRTYQILILINSLHVQLTNYLEVEDCLEWCHAREACRLVGTAALEPP</sequence>
<dbReference type="EMBL" id="GGEC01016228">
    <property type="protein sequence ID" value="MBW96711.1"/>
    <property type="molecule type" value="Transcribed_RNA"/>
</dbReference>
<organism evidence="1">
    <name type="scientific">Rhizophora mucronata</name>
    <name type="common">Asiatic mangrove</name>
    <dbReference type="NCBI Taxonomy" id="61149"/>
    <lineage>
        <taxon>Eukaryota</taxon>
        <taxon>Viridiplantae</taxon>
        <taxon>Streptophyta</taxon>
        <taxon>Embryophyta</taxon>
        <taxon>Tracheophyta</taxon>
        <taxon>Spermatophyta</taxon>
        <taxon>Magnoliopsida</taxon>
        <taxon>eudicotyledons</taxon>
        <taxon>Gunneridae</taxon>
        <taxon>Pentapetalae</taxon>
        <taxon>rosids</taxon>
        <taxon>fabids</taxon>
        <taxon>Malpighiales</taxon>
        <taxon>Rhizophoraceae</taxon>
        <taxon>Rhizophora</taxon>
    </lineage>
</organism>
<name>A0A2P2JTB6_RHIMU</name>
<evidence type="ECO:0000313" key="1">
    <source>
        <dbReference type="EMBL" id="MBW96711.1"/>
    </source>
</evidence>
<protein>
    <submittedName>
        <fullName evidence="1">Uncharacterized protein MANES_09G009800</fullName>
    </submittedName>
</protein>
<proteinExistence type="predicted"/>